<proteinExistence type="predicted"/>
<feature type="chain" id="PRO_5035803521" description="DUF1579 domain-containing protein" evidence="1">
    <location>
        <begin position="22"/>
        <end position="185"/>
    </location>
</feature>
<evidence type="ECO:0000256" key="1">
    <source>
        <dbReference type="SAM" id="SignalP"/>
    </source>
</evidence>
<gene>
    <name evidence="2" type="ORF">TMPK1_33930</name>
</gene>
<evidence type="ECO:0000313" key="2">
    <source>
        <dbReference type="EMBL" id="GIL41156.1"/>
    </source>
</evidence>
<sequence>MKRRTLVAAFALLAVSLSAQAQEAAPRENVARTKMQALDFLTGVWEGEGWILMGPQRRNFRQREIARMGAGETVLVVDGKGLGADADNKGKVEHAAFAVVNWNAATSAYRWQAFKSDGASVDVVPQVSDKKLVWELPPNNDRRVRFTITRDNDSRWHEIGESWTGDGKPVVFLDMTLRRVGDAPK</sequence>
<evidence type="ECO:0000313" key="3">
    <source>
        <dbReference type="Proteomes" id="UP000681075"/>
    </source>
</evidence>
<keyword evidence="3" id="KW-1185">Reference proteome</keyword>
<dbReference type="RefSeq" id="WP_420244526.1">
    <property type="nucleotide sequence ID" value="NZ_BOPV01000001.1"/>
</dbReference>
<feature type="signal peptide" evidence="1">
    <location>
        <begin position="1"/>
        <end position="21"/>
    </location>
</feature>
<dbReference type="EMBL" id="BOPV01000001">
    <property type="protein sequence ID" value="GIL41156.1"/>
    <property type="molecule type" value="Genomic_DNA"/>
</dbReference>
<name>A0A8S8XIS9_9PROT</name>
<dbReference type="AlphaFoldDB" id="A0A8S8XIS9"/>
<reference evidence="2" key="1">
    <citation type="submission" date="2021-02" db="EMBL/GenBank/DDBJ databases">
        <title>Genome sequence of Rhodospirillales sp. strain TMPK1 isolated from soil.</title>
        <authorList>
            <person name="Nakai R."/>
            <person name="Kusada H."/>
            <person name="Tamaki H."/>
        </authorList>
    </citation>
    <scope>NUCLEOTIDE SEQUENCE</scope>
    <source>
        <strain evidence="2">TMPK1</strain>
    </source>
</reference>
<comment type="caution">
    <text evidence="2">The sequence shown here is derived from an EMBL/GenBank/DDBJ whole genome shotgun (WGS) entry which is preliminary data.</text>
</comment>
<accession>A0A8S8XIS9</accession>
<protein>
    <recommendedName>
        <fullName evidence="4">DUF1579 domain-containing protein</fullName>
    </recommendedName>
</protein>
<organism evidence="2 3">
    <name type="scientific">Roseiterribacter gracilis</name>
    <dbReference type="NCBI Taxonomy" id="2812848"/>
    <lineage>
        <taxon>Bacteria</taxon>
        <taxon>Pseudomonadati</taxon>
        <taxon>Pseudomonadota</taxon>
        <taxon>Alphaproteobacteria</taxon>
        <taxon>Rhodospirillales</taxon>
        <taxon>Roseiterribacteraceae</taxon>
        <taxon>Roseiterribacter</taxon>
    </lineage>
</organism>
<keyword evidence="1" id="KW-0732">Signal</keyword>
<evidence type="ECO:0008006" key="4">
    <source>
        <dbReference type="Google" id="ProtNLM"/>
    </source>
</evidence>
<dbReference type="Proteomes" id="UP000681075">
    <property type="component" value="Unassembled WGS sequence"/>
</dbReference>